<evidence type="ECO:0000256" key="1">
    <source>
        <dbReference type="SAM" id="Phobius"/>
    </source>
</evidence>
<reference evidence="3 4" key="1">
    <citation type="submission" date="2019-02" db="EMBL/GenBank/DDBJ databases">
        <title>Genomic Encyclopedia of Archaeal and Bacterial Type Strains, Phase II (KMG-II): from individual species to whole genera.</title>
        <authorList>
            <person name="Goeker M."/>
        </authorList>
    </citation>
    <scope>NUCLEOTIDE SEQUENCE [LARGE SCALE GENOMIC DNA]</scope>
    <source>
        <strain evidence="3 4">DSM 18328</strain>
    </source>
</reference>
<name>A0A482Y4G3_9EURY</name>
<comment type="caution">
    <text evidence="3">The sequence shown here is derived from an EMBL/GenBank/DDBJ whole genome shotgun (WGS) entry which is preliminary data.</text>
</comment>
<dbReference type="InterPro" id="IPR006311">
    <property type="entry name" value="TAT_signal"/>
</dbReference>
<accession>A0A482Y4G3</accession>
<dbReference type="EMBL" id="SHMP01000007">
    <property type="protein sequence ID" value="RZV06433.1"/>
    <property type="molecule type" value="Genomic_DNA"/>
</dbReference>
<dbReference type="PANTHER" id="PTHR46825:SF9">
    <property type="entry name" value="BETA-LACTAMASE-RELATED DOMAIN-CONTAINING PROTEIN"/>
    <property type="match status" value="1"/>
</dbReference>
<evidence type="ECO:0000259" key="2">
    <source>
        <dbReference type="Pfam" id="PF00144"/>
    </source>
</evidence>
<feature type="transmembrane region" description="Helical" evidence="1">
    <location>
        <begin position="603"/>
        <end position="623"/>
    </location>
</feature>
<keyword evidence="1" id="KW-1133">Transmembrane helix</keyword>
<protein>
    <submittedName>
        <fullName evidence="3">CubicO group peptidase (Beta-lactamase class C family)</fullName>
    </submittedName>
</protein>
<dbReference type="PROSITE" id="PS51318">
    <property type="entry name" value="TAT"/>
    <property type="match status" value="1"/>
</dbReference>
<dbReference type="Pfam" id="PF00144">
    <property type="entry name" value="Beta-lactamase"/>
    <property type="match status" value="1"/>
</dbReference>
<feature type="transmembrane region" description="Helical" evidence="1">
    <location>
        <begin position="532"/>
        <end position="558"/>
    </location>
</feature>
<dbReference type="PANTHER" id="PTHR46825">
    <property type="entry name" value="D-ALANYL-D-ALANINE-CARBOXYPEPTIDASE/ENDOPEPTIDASE AMPH"/>
    <property type="match status" value="1"/>
</dbReference>
<evidence type="ECO:0000313" key="4">
    <source>
        <dbReference type="Proteomes" id="UP000291097"/>
    </source>
</evidence>
<feature type="domain" description="Beta-lactamase-related" evidence="2">
    <location>
        <begin position="46"/>
        <end position="360"/>
    </location>
</feature>
<feature type="transmembrane region" description="Helical" evidence="1">
    <location>
        <begin position="491"/>
        <end position="511"/>
    </location>
</feature>
<sequence length="634" mass="68347">MPSRLPRRQFLSHSAAASAGTAVAASGFVDSVAATTQETSLETFVDDAADRALTEYDAGGLTIAVVDGDDVLTSGYGHAFRSEDVPVHANETLFRVGSVSKVVTWTAAMQIVDRDRVEPDAPVDDHLEAVDLPETFDDPIALEHLATHTSGLEVRGRGDSVRNPEYVRPLAESVSTDVPTRVRPPGELPQYTNYAAALTGQLVADITGQRFGSFVAENVFEPLGMSNSTFQPAPPELVPAEGTAVEDVVNFYSDVAPASGLHTTGADMARLLQVHLNGGVVDGERILSERAVDEMHRQWYTPHERMDGMAFGLFEESRGDARLVRHGGGVPQFACEFALLPEDSVGLFVVAHGDEASDAKQEVVDALLERFAPVDSSGARRTPDGTPQRADELGGRYRSVNTTDNATAEKPIYGLFTGQPIDVRVAADGRLITEQGESTDEWVEVEPLVFEHVEKDAMLLFHEENGEVTHLLDGLGAYERIGYLEQLSVQGWLAVIAAVTALTGLLGWPAAAGWRRYRGGESPPPSATRARWVAGVGVAGLPLFVLVLGGVAIAMASMDGPTLFNRPPTWFEVVFVVPTLGALATVGAVGYAGRAWLRHDWTLATRVHYSAVVVGAIVLYWLLQYWNLLWIRTG</sequence>
<feature type="transmembrane region" description="Helical" evidence="1">
    <location>
        <begin position="570"/>
        <end position="591"/>
    </location>
</feature>
<gene>
    <name evidence="3" type="ORF">BDK88_3430</name>
</gene>
<dbReference type="InterPro" id="IPR012338">
    <property type="entry name" value="Beta-lactam/transpept-like"/>
</dbReference>
<keyword evidence="1" id="KW-0472">Membrane</keyword>
<dbReference type="Proteomes" id="UP000291097">
    <property type="component" value="Unassembled WGS sequence"/>
</dbReference>
<organism evidence="3 4">
    <name type="scientific">Natrinema hispanicum</name>
    <dbReference type="NCBI Taxonomy" id="392421"/>
    <lineage>
        <taxon>Archaea</taxon>
        <taxon>Methanobacteriati</taxon>
        <taxon>Methanobacteriota</taxon>
        <taxon>Stenosarchaea group</taxon>
        <taxon>Halobacteria</taxon>
        <taxon>Halobacteriales</taxon>
        <taxon>Natrialbaceae</taxon>
        <taxon>Natrinema</taxon>
    </lineage>
</organism>
<keyword evidence="1" id="KW-0812">Transmembrane</keyword>
<dbReference type="SUPFAM" id="SSF56601">
    <property type="entry name" value="beta-lactamase/transpeptidase-like"/>
    <property type="match status" value="1"/>
</dbReference>
<dbReference type="InterPro" id="IPR050491">
    <property type="entry name" value="AmpC-like"/>
</dbReference>
<dbReference type="Gene3D" id="3.40.710.10">
    <property type="entry name" value="DD-peptidase/beta-lactamase superfamily"/>
    <property type="match status" value="1"/>
</dbReference>
<dbReference type="InterPro" id="IPR001466">
    <property type="entry name" value="Beta-lactam-related"/>
</dbReference>
<proteinExistence type="predicted"/>
<dbReference type="AlphaFoldDB" id="A0A482Y4G3"/>
<evidence type="ECO:0000313" key="3">
    <source>
        <dbReference type="EMBL" id="RZV06433.1"/>
    </source>
</evidence>